<keyword evidence="2" id="KW-1185">Reference proteome</keyword>
<dbReference type="PANTHER" id="PTHR15140">
    <property type="entry name" value="TUBULIN-SPECIFIC CHAPERONE E"/>
    <property type="match status" value="1"/>
</dbReference>
<accession>A0AAE1YZE5</accession>
<evidence type="ECO:0000313" key="2">
    <source>
        <dbReference type="Proteomes" id="UP001293254"/>
    </source>
</evidence>
<dbReference type="EMBL" id="JACGWO010000001">
    <property type="protein sequence ID" value="KAK4438526.1"/>
    <property type="molecule type" value="Genomic_DNA"/>
</dbReference>
<proteinExistence type="predicted"/>
<evidence type="ECO:0000313" key="1">
    <source>
        <dbReference type="EMBL" id="KAK4438526.1"/>
    </source>
</evidence>
<comment type="caution">
    <text evidence="1">The sequence shown here is derived from an EMBL/GenBank/DDBJ whole genome shotgun (WGS) entry which is preliminary data.</text>
</comment>
<dbReference type="Gene3D" id="3.80.10.10">
    <property type="entry name" value="Ribonuclease Inhibitor"/>
    <property type="match status" value="1"/>
</dbReference>
<dbReference type="InterPro" id="IPR032675">
    <property type="entry name" value="LRR_dom_sf"/>
</dbReference>
<protein>
    <submittedName>
        <fullName evidence="1">Uncharacterized protein</fullName>
    </submittedName>
</protein>
<reference evidence="1" key="2">
    <citation type="journal article" date="2024" name="Plant">
        <title>Genomic evolution and insights into agronomic trait innovations of Sesamum species.</title>
        <authorList>
            <person name="Miao H."/>
            <person name="Wang L."/>
            <person name="Qu L."/>
            <person name="Liu H."/>
            <person name="Sun Y."/>
            <person name="Le M."/>
            <person name="Wang Q."/>
            <person name="Wei S."/>
            <person name="Zheng Y."/>
            <person name="Lin W."/>
            <person name="Duan Y."/>
            <person name="Cao H."/>
            <person name="Xiong S."/>
            <person name="Wang X."/>
            <person name="Wei L."/>
            <person name="Li C."/>
            <person name="Ma Q."/>
            <person name="Ju M."/>
            <person name="Zhao R."/>
            <person name="Li G."/>
            <person name="Mu C."/>
            <person name="Tian Q."/>
            <person name="Mei H."/>
            <person name="Zhang T."/>
            <person name="Gao T."/>
            <person name="Zhang H."/>
        </authorList>
    </citation>
    <scope>NUCLEOTIDE SEQUENCE</scope>
    <source>
        <strain evidence="1">3651</strain>
    </source>
</reference>
<name>A0AAE1YZE5_9LAMI</name>
<sequence length="105" mass="12220">MSGFPAESLSPSITQKLILTGCQLPWEDMTIVDSLPNLEVLKLRNDAFQGSTWATNEGEFCRLKFLSLDHMMLEHWMSESRHFPSLERLVIRWCFFLVEIPRDFG</sequence>
<gene>
    <name evidence="1" type="ORF">Salat_0187000</name>
</gene>
<dbReference type="AlphaFoldDB" id="A0AAE1YZE5"/>
<dbReference type="SUPFAM" id="SSF52047">
    <property type="entry name" value="RNI-like"/>
    <property type="match status" value="1"/>
</dbReference>
<dbReference type="Proteomes" id="UP001293254">
    <property type="component" value="Unassembled WGS sequence"/>
</dbReference>
<organism evidence="1 2">
    <name type="scientific">Sesamum alatum</name>
    <dbReference type="NCBI Taxonomy" id="300844"/>
    <lineage>
        <taxon>Eukaryota</taxon>
        <taxon>Viridiplantae</taxon>
        <taxon>Streptophyta</taxon>
        <taxon>Embryophyta</taxon>
        <taxon>Tracheophyta</taxon>
        <taxon>Spermatophyta</taxon>
        <taxon>Magnoliopsida</taxon>
        <taxon>eudicotyledons</taxon>
        <taxon>Gunneridae</taxon>
        <taxon>Pentapetalae</taxon>
        <taxon>asterids</taxon>
        <taxon>lamiids</taxon>
        <taxon>Lamiales</taxon>
        <taxon>Pedaliaceae</taxon>
        <taxon>Sesamum</taxon>
    </lineage>
</organism>
<dbReference type="PANTHER" id="PTHR15140:SF37">
    <property type="entry name" value="UBIQUITIN-LIKE DOMAIN-CONTAINING PROTEIN"/>
    <property type="match status" value="1"/>
</dbReference>
<reference evidence="1" key="1">
    <citation type="submission" date="2020-06" db="EMBL/GenBank/DDBJ databases">
        <authorList>
            <person name="Li T."/>
            <person name="Hu X."/>
            <person name="Zhang T."/>
            <person name="Song X."/>
            <person name="Zhang H."/>
            <person name="Dai N."/>
            <person name="Sheng W."/>
            <person name="Hou X."/>
            <person name="Wei L."/>
        </authorList>
    </citation>
    <scope>NUCLEOTIDE SEQUENCE</scope>
    <source>
        <strain evidence="1">3651</strain>
        <tissue evidence="1">Leaf</tissue>
    </source>
</reference>